<feature type="transmembrane region" description="Helical" evidence="6">
    <location>
        <begin position="12"/>
        <end position="33"/>
    </location>
</feature>
<dbReference type="OrthoDB" id="9775950at2"/>
<evidence type="ECO:0000256" key="1">
    <source>
        <dbReference type="ARBA" id="ARBA00004651"/>
    </source>
</evidence>
<feature type="transmembrane region" description="Helical" evidence="6">
    <location>
        <begin position="258"/>
        <end position="282"/>
    </location>
</feature>
<dbReference type="PIRSF" id="PIRSF038958">
    <property type="entry name" value="PG_synth_SpoVB"/>
    <property type="match status" value="1"/>
</dbReference>
<name>A0A3S8S0V8_9BACL</name>
<accession>A0A3S8S0V8</accession>
<feature type="transmembrane region" description="Helical" evidence="6">
    <location>
        <begin position="485"/>
        <end position="507"/>
    </location>
</feature>
<dbReference type="PANTHER" id="PTHR30250">
    <property type="entry name" value="PST FAMILY PREDICTED COLANIC ACID TRANSPORTER"/>
    <property type="match status" value="1"/>
</dbReference>
<feature type="transmembrane region" description="Helical" evidence="6">
    <location>
        <begin position="94"/>
        <end position="114"/>
    </location>
</feature>
<feature type="transmembrane region" description="Helical" evidence="6">
    <location>
        <begin position="167"/>
        <end position="184"/>
    </location>
</feature>
<keyword evidence="3 6" id="KW-0812">Transmembrane</keyword>
<dbReference type="EMBL" id="CP034248">
    <property type="protein sequence ID" value="AZK48856.1"/>
    <property type="molecule type" value="Genomic_DNA"/>
</dbReference>
<feature type="transmembrane region" description="Helical" evidence="6">
    <location>
        <begin position="53"/>
        <end position="73"/>
    </location>
</feature>
<feature type="transmembrane region" description="Helical" evidence="6">
    <location>
        <begin position="355"/>
        <end position="378"/>
    </location>
</feature>
<evidence type="ECO:0000313" key="7">
    <source>
        <dbReference type="EMBL" id="AZK48856.1"/>
    </source>
</evidence>
<feature type="transmembrane region" description="Helical" evidence="6">
    <location>
        <begin position="126"/>
        <end position="146"/>
    </location>
</feature>
<feature type="transmembrane region" description="Helical" evidence="6">
    <location>
        <begin position="513"/>
        <end position="534"/>
    </location>
</feature>
<dbReference type="InterPro" id="IPR050833">
    <property type="entry name" value="Poly_Biosynth_Transport"/>
</dbReference>
<dbReference type="InterPro" id="IPR002797">
    <property type="entry name" value="Polysacc_synth"/>
</dbReference>
<dbReference type="CDD" id="cd13124">
    <property type="entry name" value="MATE_SpoVB_like"/>
    <property type="match status" value="1"/>
</dbReference>
<evidence type="ECO:0000313" key="8">
    <source>
        <dbReference type="Proteomes" id="UP000273145"/>
    </source>
</evidence>
<feature type="transmembrane region" description="Helical" evidence="6">
    <location>
        <begin position="418"/>
        <end position="435"/>
    </location>
</feature>
<keyword evidence="4 6" id="KW-1133">Transmembrane helix</keyword>
<feature type="transmembrane region" description="Helical" evidence="6">
    <location>
        <begin position="441"/>
        <end position="464"/>
    </location>
</feature>
<organism evidence="7 8">
    <name type="scientific">Paenibacillus lentus</name>
    <dbReference type="NCBI Taxonomy" id="1338368"/>
    <lineage>
        <taxon>Bacteria</taxon>
        <taxon>Bacillati</taxon>
        <taxon>Bacillota</taxon>
        <taxon>Bacilli</taxon>
        <taxon>Bacillales</taxon>
        <taxon>Paenibacillaceae</taxon>
        <taxon>Paenibacillus</taxon>
    </lineage>
</organism>
<keyword evidence="5 6" id="KW-0472">Membrane</keyword>
<feature type="transmembrane region" description="Helical" evidence="6">
    <location>
        <begin position="190"/>
        <end position="214"/>
    </location>
</feature>
<evidence type="ECO:0000256" key="6">
    <source>
        <dbReference type="SAM" id="Phobius"/>
    </source>
</evidence>
<gene>
    <name evidence="7" type="ORF">EIM92_04445</name>
</gene>
<evidence type="ECO:0000256" key="3">
    <source>
        <dbReference type="ARBA" id="ARBA00022692"/>
    </source>
</evidence>
<dbReference type="InterPro" id="IPR024923">
    <property type="entry name" value="PG_synth_SpoVB"/>
</dbReference>
<protein>
    <submittedName>
        <fullName evidence="7">Polysaccharide biosynthesis protein</fullName>
    </submittedName>
</protein>
<proteinExistence type="predicted"/>
<dbReference type="RefSeq" id="WP_125085000.1">
    <property type="nucleotide sequence ID" value="NZ_CP034248.1"/>
</dbReference>
<dbReference type="PANTHER" id="PTHR30250:SF21">
    <property type="entry name" value="LIPID II FLIPPASE MURJ"/>
    <property type="match status" value="1"/>
</dbReference>
<dbReference type="GO" id="GO:0005886">
    <property type="term" value="C:plasma membrane"/>
    <property type="evidence" value="ECO:0007669"/>
    <property type="project" value="UniProtKB-SubCell"/>
</dbReference>
<comment type="subcellular location">
    <subcellularLocation>
        <location evidence="1">Cell membrane</location>
        <topology evidence="1">Multi-pass membrane protein</topology>
    </subcellularLocation>
</comment>
<dbReference type="KEGG" id="plen:EIM92_04445"/>
<reference evidence="7 8" key="1">
    <citation type="submission" date="2018-11" db="EMBL/GenBank/DDBJ databases">
        <title>Genome sequencing of Paenibacillus lentus DSM25539(T).</title>
        <authorList>
            <person name="Kook J.-K."/>
            <person name="Park S.-N."/>
            <person name="Lim Y.K."/>
        </authorList>
    </citation>
    <scope>NUCLEOTIDE SEQUENCE [LARGE SCALE GENOMIC DNA]</scope>
    <source>
        <strain evidence="7 8">DSM 25539</strain>
    </source>
</reference>
<dbReference type="Pfam" id="PF01943">
    <property type="entry name" value="Polysacc_synt"/>
    <property type="match status" value="1"/>
</dbReference>
<feature type="transmembrane region" description="Helical" evidence="6">
    <location>
        <begin position="314"/>
        <end position="334"/>
    </location>
</feature>
<dbReference type="AlphaFoldDB" id="A0A3S8S0V8"/>
<feature type="transmembrane region" description="Helical" evidence="6">
    <location>
        <begin position="390"/>
        <end position="411"/>
    </location>
</feature>
<keyword evidence="2" id="KW-1003">Cell membrane</keyword>
<dbReference type="Proteomes" id="UP000273145">
    <property type="component" value="Chromosome"/>
</dbReference>
<evidence type="ECO:0000256" key="5">
    <source>
        <dbReference type="ARBA" id="ARBA00023136"/>
    </source>
</evidence>
<keyword evidence="8" id="KW-1185">Reference proteome</keyword>
<evidence type="ECO:0000256" key="4">
    <source>
        <dbReference type="ARBA" id="ARBA00022989"/>
    </source>
</evidence>
<sequence>MKDEITEPRPSRLLKGAAVLALAAILTKLLGTLQKIPLQNIGGDGVFGIYNTVYPFYMMIITLATSGFPTTISKFIAERQVLGSEAGKRAVLRMAGLMMGLLGIAGFSLLYFGAPLLSQAIGSSQLIPALQNAAPALLFIPFSAVFRGYFQGLQEMVPTAVSQVTEQTVRVVVMIILLIYWTGLGAADDVIAGGAFAGSAAGGAAGLIVMLIFWSRSYKVRERAREQRLDSILTSDESELTRMPDQIESAHLEKGTKLLLSMLAYAIPVCLAALAVPLISLVDAFTLPRLLQSRGVNDLQAMVEVGIYNRGVPLVQLVTMLASSLSVLFIPALTELRMKGDLEGIRRQRATALRWFGLIGLAASVGLALLAQPINVMLYEDALGSTTLAWIAWTAAPGALVTVSAALLQGLGHVRAPALHLLVAAALKTALNALLVPPLGITGAALAGIAAYGAAAALNLALLARRTGRARRGARAALAQLLRPAAAVLAMACAVLLVRLGAGALPLGGGRMAALAESLLGVGLGAALFAAVVLRTGLLSAAELSALPRVSPRLMAALRRLRLLR</sequence>
<evidence type="ECO:0000256" key="2">
    <source>
        <dbReference type="ARBA" id="ARBA00022475"/>
    </source>
</evidence>